<dbReference type="Proteomes" id="UP000030071">
    <property type="component" value="Plasmid p251"/>
</dbReference>
<dbReference type="GeneID" id="23447782"/>
<sequence length="106" mass="12159">MWLSKKSIDQNVNLALDEFSKSIKAIERRSTEALALVIFVNGCYDSKRFTHCRYNALLHYPRARDAARHLVALCDLDIDGFCVAIREAHTILRDSDVVRCELVLSY</sequence>
<reference evidence="1 2" key="1">
    <citation type="submission" date="2014-08" db="EMBL/GenBank/DDBJ databases">
        <title>First Complete Genome Sequence of the Shellfish Pathogen Vibrio tubiashii.</title>
        <authorList>
            <person name="Richards G.P."/>
            <person name="Needleman D.S."/>
            <person name="Watson M.A."/>
            <person name="Bono J.L."/>
        </authorList>
    </citation>
    <scope>NUCLEOTIDE SEQUENCE [LARGE SCALE GENOMIC DNA]</scope>
    <source>
        <strain evidence="1 2">ATCC 19109</strain>
        <plasmid evidence="2">Plasmid p251</plasmid>
    </source>
</reference>
<evidence type="ECO:0000313" key="2">
    <source>
        <dbReference type="Proteomes" id="UP000030071"/>
    </source>
</evidence>
<dbReference type="AlphaFoldDB" id="A0A0A0SQ93"/>
<dbReference type="EMBL" id="CP009356">
    <property type="protein sequence ID" value="AIW17137.1"/>
    <property type="molecule type" value="Genomic_DNA"/>
</dbReference>
<evidence type="ECO:0000313" key="1">
    <source>
        <dbReference type="EMBL" id="AIW17137.1"/>
    </source>
</evidence>
<dbReference type="HOGENOM" id="CLU_2222152_0_0_6"/>
<geneLocation type="plasmid" evidence="1 2">
    <name>p251</name>
</geneLocation>
<gene>
    <name evidence="1" type="ORF">IX91_23950</name>
</gene>
<dbReference type="PATRIC" id="fig|1051646.9.peg.4873"/>
<keyword evidence="1" id="KW-0614">Plasmid</keyword>
<accession>A0A0A0SQ93</accession>
<organism evidence="1 2">
    <name type="scientific">Vibrio tubiashii ATCC 19109</name>
    <dbReference type="NCBI Taxonomy" id="1051646"/>
    <lineage>
        <taxon>Bacteria</taxon>
        <taxon>Pseudomonadati</taxon>
        <taxon>Pseudomonadota</taxon>
        <taxon>Gammaproteobacteria</taxon>
        <taxon>Vibrionales</taxon>
        <taxon>Vibrionaceae</taxon>
        <taxon>Vibrio</taxon>
        <taxon>Vibrio oreintalis group</taxon>
    </lineage>
</organism>
<protein>
    <submittedName>
        <fullName evidence="1">Uncharacterized protein</fullName>
    </submittedName>
</protein>
<proteinExistence type="predicted"/>
<dbReference type="RefSeq" id="WP_004749458.1">
    <property type="nucleotide sequence ID" value="NZ_AFWI01000112.1"/>
</dbReference>
<dbReference type="KEGG" id="vtu:IX91_23950"/>
<name>A0A0A0SQ93_9VIBR</name>